<evidence type="ECO:0000313" key="4">
    <source>
        <dbReference type="Proteomes" id="UP000283713"/>
    </source>
</evidence>
<reference evidence="2" key="2">
    <citation type="submission" date="2023-10" db="EMBL/GenBank/DDBJ databases">
        <title>Genome of Potential pathogenic bacteria in Crohn's disease.</title>
        <authorList>
            <person name="Rodriguez-Palacios A."/>
        </authorList>
    </citation>
    <scope>NUCLEOTIDE SEQUENCE</scope>
    <source>
        <strain evidence="2">CavFT-hAR11</strain>
    </source>
</reference>
<dbReference type="Proteomes" id="UP001181239">
    <property type="component" value="Unassembled WGS sequence"/>
</dbReference>
<comment type="caution">
    <text evidence="2">The sequence shown here is derived from an EMBL/GenBank/DDBJ whole genome shotgun (WGS) entry which is preliminary data.</text>
</comment>
<dbReference type="RefSeq" id="WP_032953308.1">
    <property type="nucleotide sequence ID" value="NZ_AP025232.1"/>
</dbReference>
<sequence length="365" mass="41778">MARTSENKRHSKYVIRIVCEGDKTEPLFFTDLCDRFYGDSKDFDVRTIPQPNIPVEDAEADSSRGSYKGKKRKVKSGGQKDVAEDEVITGVPPLKWVLYARKIMSEGVDESWAVYDKDEHPKHEEAMAEANKIIDGKKVNIAFSSRSFEYYLLLHFEYLYYGFEATECGERIKGKKQIYECGTGKNPDKDCDGKKCINGYARKHGYWMESKSSVSTFPLVKDKLLKGMINACRLRTESDSKTDEPIYKRNPYTNVDILVGRLIGKETVSYGTTYTFRDHGSDWSVKLDEKGLNLTNNKNGSEIFQRGMFIIYDLEKNTKKELNEKVLLLGSEDTNLLPCTLTDRQVISIKLSHEKEVLLLPNFII</sequence>
<name>A0A174MH78_PHOVU</name>
<dbReference type="EMBL" id="JAWDET010000006">
    <property type="protein sequence ID" value="MDU0240719.1"/>
    <property type="molecule type" value="Genomic_DNA"/>
</dbReference>
<evidence type="ECO:0000313" key="3">
    <source>
        <dbReference type="EMBL" id="RHH75986.1"/>
    </source>
</evidence>
<organism evidence="2 5">
    <name type="scientific">Phocaeicola vulgatus</name>
    <name type="common">Bacteroides vulgatus</name>
    <dbReference type="NCBI Taxonomy" id="821"/>
    <lineage>
        <taxon>Bacteria</taxon>
        <taxon>Pseudomonadati</taxon>
        <taxon>Bacteroidota</taxon>
        <taxon>Bacteroidia</taxon>
        <taxon>Bacteroidales</taxon>
        <taxon>Bacteroidaceae</taxon>
        <taxon>Phocaeicola</taxon>
    </lineage>
</organism>
<proteinExistence type="predicted"/>
<evidence type="ECO:0000256" key="1">
    <source>
        <dbReference type="SAM" id="MobiDB-lite"/>
    </source>
</evidence>
<dbReference type="EMBL" id="QRKA01000025">
    <property type="protein sequence ID" value="RHH75986.1"/>
    <property type="molecule type" value="Genomic_DNA"/>
</dbReference>
<accession>A0A174MH78</accession>
<reference evidence="3 4" key="1">
    <citation type="submission" date="2018-08" db="EMBL/GenBank/DDBJ databases">
        <title>A genome reference for cultivated species of the human gut microbiota.</title>
        <authorList>
            <person name="Zou Y."/>
            <person name="Xue W."/>
            <person name="Luo G."/>
        </authorList>
    </citation>
    <scope>NUCLEOTIDE SEQUENCE [LARGE SCALE GENOMIC DNA]</scope>
    <source>
        <strain evidence="3 4">AM16-6</strain>
    </source>
</reference>
<dbReference type="AlphaFoldDB" id="A0A174MH78"/>
<evidence type="ECO:0000313" key="5">
    <source>
        <dbReference type="Proteomes" id="UP001181239"/>
    </source>
</evidence>
<dbReference type="InterPro" id="IPR025591">
    <property type="entry name" value="RloB"/>
</dbReference>
<feature type="region of interest" description="Disordered" evidence="1">
    <location>
        <begin position="48"/>
        <end position="79"/>
    </location>
</feature>
<evidence type="ECO:0000313" key="2">
    <source>
        <dbReference type="EMBL" id="MDU0240719.1"/>
    </source>
</evidence>
<protein>
    <submittedName>
        <fullName evidence="3">RloB domain-containing protein</fullName>
    </submittedName>
    <submittedName>
        <fullName evidence="2">RloB family protein</fullName>
    </submittedName>
</protein>
<gene>
    <name evidence="3" type="ORF">DW193_15290</name>
    <name evidence="2" type="ORF">RVH43_08820</name>
</gene>
<dbReference type="Pfam" id="PF13707">
    <property type="entry name" value="RloB"/>
    <property type="match status" value="1"/>
</dbReference>
<dbReference type="Proteomes" id="UP000283713">
    <property type="component" value="Unassembled WGS sequence"/>
</dbReference>